<sequence length="60" mass="6173">MAGGSGAERAGVAVRRRAGAGGVDVGQRRERLAAGGLGGLESGPCGGRGRAWRRVWWRTP</sequence>
<reference evidence="3" key="1">
    <citation type="journal article" date="2020" name="Sci. Rep.">
        <title>Chromosome-scale genome assembly for the duckweed Spirodela intermedia, integrating cytogenetic maps, PacBio and Oxford Nanopore libraries.</title>
        <authorList>
            <person name="Hoang P.T.N."/>
            <person name="Fiebig A."/>
            <person name="Novak P."/>
            <person name="Macas J."/>
            <person name="Cao H.X."/>
            <person name="Stepanenko A."/>
            <person name="Chen G."/>
            <person name="Borisjuk N."/>
            <person name="Scholz U."/>
            <person name="Schubert I."/>
        </authorList>
    </citation>
    <scope>NUCLEOTIDE SEQUENCE [LARGE SCALE GENOMIC DNA]</scope>
</reference>
<evidence type="ECO:0000313" key="3">
    <source>
        <dbReference type="Proteomes" id="UP001189122"/>
    </source>
</evidence>
<accession>A0ABN7EDF9</accession>
<name>A0ABN7EDF9_SPIIN</name>
<organism evidence="2 3">
    <name type="scientific">Spirodela intermedia</name>
    <name type="common">Intermediate duckweed</name>
    <dbReference type="NCBI Taxonomy" id="51605"/>
    <lineage>
        <taxon>Eukaryota</taxon>
        <taxon>Viridiplantae</taxon>
        <taxon>Streptophyta</taxon>
        <taxon>Embryophyta</taxon>
        <taxon>Tracheophyta</taxon>
        <taxon>Spermatophyta</taxon>
        <taxon>Magnoliopsida</taxon>
        <taxon>Liliopsida</taxon>
        <taxon>Araceae</taxon>
        <taxon>Lemnoideae</taxon>
        <taxon>Spirodela</taxon>
    </lineage>
</organism>
<proteinExistence type="predicted"/>
<protein>
    <submittedName>
        <fullName evidence="2">Uncharacterized protein</fullName>
    </submittedName>
</protein>
<feature type="region of interest" description="Disordered" evidence="1">
    <location>
        <begin position="1"/>
        <end position="25"/>
    </location>
</feature>
<gene>
    <name evidence="2" type="ORF">SI7747_UN021760</name>
</gene>
<dbReference type="Proteomes" id="UP001189122">
    <property type="component" value="Unassembled WGS sequence"/>
</dbReference>
<evidence type="ECO:0000256" key="1">
    <source>
        <dbReference type="SAM" id="MobiDB-lite"/>
    </source>
</evidence>
<keyword evidence="3" id="KW-1185">Reference proteome</keyword>
<dbReference type="EMBL" id="CACRZD030000304">
    <property type="protein sequence ID" value="CAA6675418.1"/>
    <property type="molecule type" value="Genomic_DNA"/>
</dbReference>
<comment type="caution">
    <text evidence="2">The sequence shown here is derived from an EMBL/GenBank/DDBJ whole genome shotgun (WGS) entry which is preliminary data.</text>
</comment>
<evidence type="ECO:0000313" key="2">
    <source>
        <dbReference type="EMBL" id="CAA6675418.1"/>
    </source>
</evidence>